<dbReference type="FunFam" id="1.10.286.20:FF:000001">
    <property type="entry name" value="Elongation factor Ts"/>
    <property type="match status" value="1"/>
</dbReference>
<dbReference type="InterPro" id="IPR036402">
    <property type="entry name" value="EF-Ts_dimer_sf"/>
</dbReference>
<comment type="function">
    <text evidence="5">Associates with the EF-Tu.GDP complex and induces the exchange of GDP to GTP. It remains bound to the aminoacyl-tRNA.EF-Tu.GTP complex up to the GTP hydrolysis stage on the ribosome.</text>
</comment>
<dbReference type="Pfam" id="PF00889">
    <property type="entry name" value="EF_TS"/>
    <property type="match status" value="1"/>
</dbReference>
<dbReference type="PANTHER" id="PTHR11741">
    <property type="entry name" value="ELONGATION FACTOR TS"/>
    <property type="match status" value="1"/>
</dbReference>
<evidence type="ECO:0000259" key="6">
    <source>
        <dbReference type="Pfam" id="PF00889"/>
    </source>
</evidence>
<evidence type="ECO:0000256" key="3">
    <source>
        <dbReference type="ARBA" id="ARBA00022768"/>
    </source>
</evidence>
<dbReference type="Gene3D" id="3.30.479.20">
    <property type="entry name" value="Elongation factor Ts, dimerisation domain"/>
    <property type="match status" value="2"/>
</dbReference>
<dbReference type="Gene3D" id="1.10.8.10">
    <property type="entry name" value="DNA helicase RuvA subunit, C-terminal domain"/>
    <property type="match status" value="1"/>
</dbReference>
<accession>A0A0U5K6R2</accession>
<dbReference type="SUPFAM" id="SSF54713">
    <property type="entry name" value="Elongation factor Ts (EF-Ts), dimerisation domain"/>
    <property type="match status" value="2"/>
</dbReference>
<dbReference type="FunCoup" id="A0A0U5K6R2">
    <property type="interactions" value="432"/>
</dbReference>
<dbReference type="InterPro" id="IPR001816">
    <property type="entry name" value="Transl_elong_EFTs/EF1B"/>
</dbReference>
<dbReference type="SUPFAM" id="SSF46934">
    <property type="entry name" value="UBA-like"/>
    <property type="match status" value="1"/>
</dbReference>
<organism evidence="7 8">
    <name type="scientific">Candidatus Protochlamydia naegleriophila</name>
    <dbReference type="NCBI Taxonomy" id="389348"/>
    <lineage>
        <taxon>Bacteria</taxon>
        <taxon>Pseudomonadati</taxon>
        <taxon>Chlamydiota</taxon>
        <taxon>Chlamydiia</taxon>
        <taxon>Parachlamydiales</taxon>
        <taxon>Parachlamydiaceae</taxon>
        <taxon>Candidatus Protochlamydia</taxon>
    </lineage>
</organism>
<dbReference type="STRING" id="389348.PNK_2252"/>
<dbReference type="Proteomes" id="UP000069902">
    <property type="component" value="Chromosome cPNK"/>
</dbReference>
<comment type="subcellular location">
    <subcellularLocation>
        <location evidence="5">Cytoplasm</location>
    </subcellularLocation>
</comment>
<comment type="similarity">
    <text evidence="1 5">Belongs to the EF-Ts family.</text>
</comment>
<evidence type="ECO:0000256" key="5">
    <source>
        <dbReference type="HAMAP-Rule" id="MF_00050"/>
    </source>
</evidence>
<dbReference type="HAMAP" id="MF_00050">
    <property type="entry name" value="EF_Ts"/>
    <property type="match status" value="1"/>
</dbReference>
<keyword evidence="4 5" id="KW-0648">Protein biosynthesis</keyword>
<dbReference type="GO" id="GO:0005737">
    <property type="term" value="C:cytoplasm"/>
    <property type="evidence" value="ECO:0007669"/>
    <property type="project" value="UniProtKB-SubCell"/>
</dbReference>
<dbReference type="AlphaFoldDB" id="A0A0U5K6R2"/>
<keyword evidence="8" id="KW-1185">Reference proteome</keyword>
<proteinExistence type="inferred from homology"/>
<feature type="region of interest" description="Involved in Mg(2+) ion dislocation from EF-Tu" evidence="5">
    <location>
        <begin position="80"/>
        <end position="83"/>
    </location>
</feature>
<gene>
    <name evidence="5 7" type="primary">tsf</name>
    <name evidence="7" type="ORF">PNK_2252</name>
</gene>
<keyword evidence="3 5" id="KW-0251">Elongation factor</keyword>
<keyword evidence="5" id="KW-0963">Cytoplasm</keyword>
<dbReference type="NCBIfam" id="TIGR00116">
    <property type="entry name" value="tsf"/>
    <property type="match status" value="1"/>
</dbReference>
<dbReference type="GO" id="GO:0003746">
    <property type="term" value="F:translation elongation factor activity"/>
    <property type="evidence" value="ECO:0007669"/>
    <property type="project" value="UniProtKB-UniRule"/>
</dbReference>
<protein>
    <recommendedName>
        <fullName evidence="2 5">Elongation factor Ts</fullName>
        <shortName evidence="5">EF-Ts</shortName>
    </recommendedName>
</protein>
<dbReference type="PROSITE" id="PS01126">
    <property type="entry name" value="EF_TS_1"/>
    <property type="match status" value="1"/>
</dbReference>
<dbReference type="CDD" id="cd14275">
    <property type="entry name" value="UBA_EF-Ts"/>
    <property type="match status" value="1"/>
</dbReference>
<dbReference type="InterPro" id="IPR009060">
    <property type="entry name" value="UBA-like_sf"/>
</dbReference>
<dbReference type="FunFam" id="1.10.8.10:FF:000001">
    <property type="entry name" value="Elongation factor Ts"/>
    <property type="match status" value="1"/>
</dbReference>
<sequence>MAAITPAMIKELRERTGVGMAKCKEALDEANGDMELAIANLRKAGMASAVKKEGRETKEGMIGSAESGNTVAVVEVNAETDFVVKNDRFKEFLENIAQEVATTNPPSLDAFLQQKYSKEPSLTVDQYRATVVQAIGENIQIKRILTLQKTPERSFGIYSHLGGKIVTVVEITGSNQEGALAKDIAMHTAAAAPEYLSPEKVPQEIIANERDIAKGQIQGKPANIVEKIVEGKINAFYDANCLVCQKYIRDDSLSITDLVNQRSKQAGKELTVTHFIRWNVGQ</sequence>
<evidence type="ECO:0000313" key="8">
    <source>
        <dbReference type="Proteomes" id="UP000069902"/>
    </source>
</evidence>
<dbReference type="InterPro" id="IPR018101">
    <property type="entry name" value="Transl_elong_Ts_CS"/>
</dbReference>
<dbReference type="InterPro" id="IPR014039">
    <property type="entry name" value="Transl_elong_EFTs/EF1B_dimer"/>
</dbReference>
<name>A0A0U5K6R2_9BACT</name>
<dbReference type="Gene3D" id="1.10.286.20">
    <property type="match status" value="1"/>
</dbReference>
<dbReference type="KEGG" id="pnl:PNK_2252"/>
<dbReference type="RefSeq" id="WP_032124542.1">
    <property type="nucleotide sequence ID" value="NZ_LN879502.1"/>
</dbReference>
<dbReference type="PATRIC" id="fig|389348.3.peg.2529"/>
<dbReference type="InParanoid" id="A0A0U5K6R2"/>
<reference evidence="8" key="1">
    <citation type="submission" date="2015-09" db="EMBL/GenBank/DDBJ databases">
        <authorList>
            <person name="Bertelli C."/>
        </authorList>
    </citation>
    <scope>NUCLEOTIDE SEQUENCE [LARGE SCALE GENOMIC DNA]</scope>
    <source>
        <strain evidence="8">KNic</strain>
    </source>
</reference>
<evidence type="ECO:0000256" key="2">
    <source>
        <dbReference type="ARBA" id="ARBA00016956"/>
    </source>
</evidence>
<evidence type="ECO:0000256" key="1">
    <source>
        <dbReference type="ARBA" id="ARBA00005532"/>
    </source>
</evidence>
<evidence type="ECO:0000256" key="4">
    <source>
        <dbReference type="ARBA" id="ARBA00022917"/>
    </source>
</evidence>
<evidence type="ECO:0000313" key="7">
    <source>
        <dbReference type="EMBL" id="CUI17851.1"/>
    </source>
</evidence>
<dbReference type="EMBL" id="LN879502">
    <property type="protein sequence ID" value="CUI17851.1"/>
    <property type="molecule type" value="Genomic_DNA"/>
</dbReference>
<feature type="domain" description="Translation elongation factor EFTs/EF1B dimerisation" evidence="6">
    <location>
        <begin position="72"/>
        <end position="282"/>
    </location>
</feature>
<dbReference type="PANTHER" id="PTHR11741:SF0">
    <property type="entry name" value="ELONGATION FACTOR TS, MITOCHONDRIAL"/>
    <property type="match status" value="1"/>
</dbReference>